<evidence type="ECO:0000313" key="2">
    <source>
        <dbReference type="Proteomes" id="UP000215455"/>
    </source>
</evidence>
<proteinExistence type="predicted"/>
<comment type="caution">
    <text evidence="1">The sequence shown here is derived from an EMBL/GenBank/DDBJ whole genome shotgun (WGS) entry which is preliminary data.</text>
</comment>
<keyword evidence="2" id="KW-1185">Reference proteome</keyword>
<dbReference type="EMBL" id="NIWU01000007">
    <property type="protein sequence ID" value="OXR28668.1"/>
    <property type="molecule type" value="Genomic_DNA"/>
</dbReference>
<name>A0ABX4DPI7_9PSED</name>
<accession>A0ABX4DPI7</accession>
<evidence type="ECO:0000313" key="1">
    <source>
        <dbReference type="EMBL" id="OXR28668.1"/>
    </source>
</evidence>
<reference evidence="1 2" key="1">
    <citation type="submission" date="2017-06" db="EMBL/GenBank/DDBJ databases">
        <authorList>
            <person name="Furmanczyk E.M."/>
        </authorList>
    </citation>
    <scope>NUCLEOTIDE SEQUENCE [LARGE SCALE GENOMIC DNA]</scope>
    <source>
        <strain evidence="1 2">DSM 16611</strain>
    </source>
</reference>
<sequence length="65" mass="7254">MAGADDSCALTDRSQALRGNASTDALRSAFDLGRGASRAAFPRGAWERSTRLLHNRWRTCDPWRF</sequence>
<dbReference type="Proteomes" id="UP000215455">
    <property type="component" value="Unassembled WGS sequence"/>
</dbReference>
<protein>
    <recommendedName>
        <fullName evidence="3">DUF1534 domain-containing protein</fullName>
    </recommendedName>
</protein>
<evidence type="ECO:0008006" key="3">
    <source>
        <dbReference type="Google" id="ProtNLM"/>
    </source>
</evidence>
<organism evidence="1 2">
    <name type="scientific">Pseudomonas umsongensis</name>
    <dbReference type="NCBI Taxonomy" id="198618"/>
    <lineage>
        <taxon>Bacteria</taxon>
        <taxon>Pseudomonadati</taxon>
        <taxon>Pseudomonadota</taxon>
        <taxon>Gammaproteobacteria</taxon>
        <taxon>Pseudomonadales</taxon>
        <taxon>Pseudomonadaceae</taxon>
        <taxon>Pseudomonas</taxon>
    </lineage>
</organism>
<gene>
    <name evidence="1" type="ORF">PSUM_26275</name>
</gene>